<organism evidence="2 3">
    <name type="scientific">Sulfuriferula multivorans</name>
    <dbReference type="NCBI Taxonomy" id="1559896"/>
    <lineage>
        <taxon>Bacteria</taxon>
        <taxon>Pseudomonadati</taxon>
        <taxon>Pseudomonadota</taxon>
        <taxon>Betaproteobacteria</taxon>
        <taxon>Nitrosomonadales</taxon>
        <taxon>Sulfuricellaceae</taxon>
        <taxon>Sulfuriferula</taxon>
    </lineage>
</organism>
<protein>
    <recommendedName>
        <fullName evidence="4">YqhA family protein</fullName>
    </recommendedName>
</protein>
<dbReference type="AlphaFoldDB" id="A0A401JEH4"/>
<keyword evidence="1" id="KW-1133">Transmembrane helix</keyword>
<dbReference type="PANTHER" id="PTHR31721:SF4">
    <property type="entry name" value="OS06G0710300 PROTEIN"/>
    <property type="match status" value="1"/>
</dbReference>
<evidence type="ECO:0000256" key="1">
    <source>
        <dbReference type="SAM" id="Phobius"/>
    </source>
</evidence>
<proteinExistence type="predicted"/>
<keyword evidence="3" id="KW-1185">Reference proteome</keyword>
<evidence type="ECO:0008006" key="4">
    <source>
        <dbReference type="Google" id="ProtNLM"/>
    </source>
</evidence>
<feature type="transmembrane region" description="Helical" evidence="1">
    <location>
        <begin position="78"/>
        <end position="97"/>
    </location>
</feature>
<accession>A0A401JEH4</accession>
<keyword evidence="1" id="KW-0812">Transmembrane</keyword>
<dbReference type="RefSeq" id="WP_124704816.1">
    <property type="nucleotide sequence ID" value="NZ_BGOW01000015.1"/>
</dbReference>
<evidence type="ECO:0000313" key="3">
    <source>
        <dbReference type="Proteomes" id="UP000286806"/>
    </source>
</evidence>
<dbReference type="Pfam" id="PF03350">
    <property type="entry name" value="UPF0114"/>
    <property type="match status" value="1"/>
</dbReference>
<keyword evidence="1" id="KW-0472">Membrane</keyword>
<evidence type="ECO:0000313" key="2">
    <source>
        <dbReference type="EMBL" id="GBL46021.1"/>
    </source>
</evidence>
<reference evidence="2 3" key="1">
    <citation type="journal article" date="2019" name="Front. Microbiol.">
        <title>Genomes of Neutrophilic Sulfur-Oxidizing Chemolithoautotrophs Representing 9 Proteobacterial Species From 8 Genera.</title>
        <authorList>
            <person name="Watanabe T."/>
            <person name="Kojima H."/>
            <person name="Umezawa K."/>
            <person name="Hori C."/>
            <person name="Takasuka T.E."/>
            <person name="Kato Y."/>
            <person name="Fukui M."/>
        </authorList>
    </citation>
    <scope>NUCLEOTIDE SEQUENCE [LARGE SCALE GENOMIC DNA]</scope>
    <source>
        <strain evidence="2 3">TTN</strain>
    </source>
</reference>
<dbReference type="Proteomes" id="UP000286806">
    <property type="component" value="Unassembled WGS sequence"/>
</dbReference>
<dbReference type="PANTHER" id="PTHR31721">
    <property type="entry name" value="OS06G0710300 PROTEIN"/>
    <property type="match status" value="1"/>
</dbReference>
<dbReference type="PIRSF" id="PIRSF026509">
    <property type="entry name" value="UCP026509"/>
    <property type="match status" value="1"/>
</dbReference>
<name>A0A401JEH4_9PROT</name>
<dbReference type="EMBL" id="BGOW01000015">
    <property type="protein sequence ID" value="GBL46021.1"/>
    <property type="molecule type" value="Genomic_DNA"/>
</dbReference>
<dbReference type="InterPro" id="IPR005134">
    <property type="entry name" value="UPF0114"/>
</dbReference>
<feature type="transmembrane region" description="Helical" evidence="1">
    <location>
        <begin position="152"/>
        <end position="169"/>
    </location>
</feature>
<gene>
    <name evidence="2" type="ORF">SFMTTN_1833</name>
</gene>
<comment type="caution">
    <text evidence="2">The sequence shown here is derived from an EMBL/GenBank/DDBJ whole genome shotgun (WGS) entry which is preliminary data.</text>
</comment>
<sequence length="190" mass="20737">MKFLELMFEAALWRSRYMVVLAVVASMAAAVAVMYMATVDVVYLVGHVVHYADPGLSADARKAIHDETITHVVEVVDGYLLATFMLIFSLGLYELFVSDIDEAHGSRASSKILVINNLDDLKQRLAKVILMILIVTLFEKALQIKMDSPLDLLYLGGGIALIGVALYFTHAAESHGKVGDEPDEKAGSGH</sequence>
<dbReference type="OrthoDB" id="9794066at2"/>
<feature type="transmembrane region" description="Helical" evidence="1">
    <location>
        <begin position="17"/>
        <end position="37"/>
    </location>
</feature>